<evidence type="ECO:0000256" key="4">
    <source>
        <dbReference type="ARBA" id="ARBA00023159"/>
    </source>
</evidence>
<dbReference type="PROSITE" id="PS50931">
    <property type="entry name" value="HTH_LYSR"/>
    <property type="match status" value="1"/>
</dbReference>
<organism evidence="7 8">
    <name type="scientific">Corynebacterium phoceense</name>
    <dbReference type="NCBI Taxonomy" id="1686286"/>
    <lineage>
        <taxon>Bacteria</taxon>
        <taxon>Bacillati</taxon>
        <taxon>Actinomycetota</taxon>
        <taxon>Actinomycetes</taxon>
        <taxon>Mycobacteriales</taxon>
        <taxon>Corynebacteriaceae</taxon>
        <taxon>Corynebacterium</taxon>
    </lineage>
</organism>
<dbReference type="SUPFAM" id="SSF53850">
    <property type="entry name" value="Periplasmic binding protein-like II"/>
    <property type="match status" value="1"/>
</dbReference>
<dbReference type="PANTHER" id="PTHR30346:SF28">
    <property type="entry name" value="HTH-TYPE TRANSCRIPTIONAL REGULATOR CYNR"/>
    <property type="match status" value="1"/>
</dbReference>
<evidence type="ECO:0000256" key="3">
    <source>
        <dbReference type="ARBA" id="ARBA00023125"/>
    </source>
</evidence>
<keyword evidence="8" id="KW-1185">Reference proteome</keyword>
<comment type="similarity">
    <text evidence="1">Belongs to the LysR transcriptional regulatory family.</text>
</comment>
<dbReference type="InterPro" id="IPR036390">
    <property type="entry name" value="WH_DNA-bd_sf"/>
</dbReference>
<dbReference type="PRINTS" id="PR00039">
    <property type="entry name" value="HTHLYSR"/>
</dbReference>
<dbReference type="SUPFAM" id="SSF46785">
    <property type="entry name" value="Winged helix' DNA-binding domain"/>
    <property type="match status" value="1"/>
</dbReference>
<accession>A0A540R4I3</accession>
<dbReference type="InterPro" id="IPR036388">
    <property type="entry name" value="WH-like_DNA-bd_sf"/>
</dbReference>
<evidence type="ECO:0000256" key="2">
    <source>
        <dbReference type="ARBA" id="ARBA00023015"/>
    </source>
</evidence>
<dbReference type="Proteomes" id="UP000318080">
    <property type="component" value="Unassembled WGS sequence"/>
</dbReference>
<dbReference type="PANTHER" id="PTHR30346">
    <property type="entry name" value="TRANSCRIPTIONAL DUAL REGULATOR HCAR-RELATED"/>
    <property type="match status" value="1"/>
</dbReference>
<sequence>MDSRQLSYFRSVVDHRSFTHAAAALDMTQPSLSLSIRKLEKELDVQLLTRGRAGVSTTEAGDYLYTIAIKMETLMTEADQRIREIAGGLAGSISINATPEFNWAFMPELLSRMFEVAPDVKLFLEDPEPIITLERVLDGSIDLGLMPSIDPRAFAQQHQDQLVVHVVTEFPMLLAVPERLKDLPDEVSLADIAHETWILPKHHDEFPGLPDLLRTAWFQNPESKPAHIQEVSTLQTAMPLVAGGIGVALLPDSAQRHAGDHVFFKKIKGDFPSMQPILIYRKDKDLSPAANQLVDIILEVGAEGKYH</sequence>
<dbReference type="InterPro" id="IPR005119">
    <property type="entry name" value="LysR_subst-bd"/>
</dbReference>
<dbReference type="STRING" id="1686286.GCA_900092335_02546"/>
<keyword evidence="5" id="KW-0804">Transcription</keyword>
<dbReference type="Gene3D" id="1.10.10.10">
    <property type="entry name" value="Winged helix-like DNA-binding domain superfamily/Winged helix DNA-binding domain"/>
    <property type="match status" value="1"/>
</dbReference>
<evidence type="ECO:0000259" key="6">
    <source>
        <dbReference type="PROSITE" id="PS50931"/>
    </source>
</evidence>
<dbReference type="Gene3D" id="3.40.190.10">
    <property type="entry name" value="Periplasmic binding protein-like II"/>
    <property type="match status" value="2"/>
</dbReference>
<keyword evidence="3" id="KW-0238">DNA-binding</keyword>
<dbReference type="CDD" id="cd08414">
    <property type="entry name" value="PBP2_LTTR_aromatics_like"/>
    <property type="match status" value="1"/>
</dbReference>
<keyword evidence="2" id="KW-0805">Transcription regulation</keyword>
<dbReference type="EMBL" id="VHIR01000021">
    <property type="protein sequence ID" value="TQE42655.1"/>
    <property type="molecule type" value="Genomic_DNA"/>
</dbReference>
<gene>
    <name evidence="7" type="ORF">EJK80_11540</name>
</gene>
<dbReference type="GO" id="GO:0032993">
    <property type="term" value="C:protein-DNA complex"/>
    <property type="evidence" value="ECO:0007669"/>
    <property type="project" value="TreeGrafter"/>
</dbReference>
<name>A0A540R4I3_9CORY</name>
<dbReference type="FunFam" id="1.10.10.10:FF:000001">
    <property type="entry name" value="LysR family transcriptional regulator"/>
    <property type="match status" value="1"/>
</dbReference>
<keyword evidence="4" id="KW-0010">Activator</keyword>
<dbReference type="GO" id="GO:0003700">
    <property type="term" value="F:DNA-binding transcription factor activity"/>
    <property type="evidence" value="ECO:0007669"/>
    <property type="project" value="InterPro"/>
</dbReference>
<evidence type="ECO:0000256" key="1">
    <source>
        <dbReference type="ARBA" id="ARBA00009437"/>
    </source>
</evidence>
<proteinExistence type="inferred from homology"/>
<comment type="caution">
    <text evidence="7">The sequence shown here is derived from an EMBL/GenBank/DDBJ whole genome shotgun (WGS) entry which is preliminary data.</text>
</comment>
<evidence type="ECO:0000313" key="7">
    <source>
        <dbReference type="EMBL" id="TQE42655.1"/>
    </source>
</evidence>
<feature type="domain" description="HTH lysR-type" evidence="6">
    <location>
        <begin position="1"/>
        <end position="58"/>
    </location>
</feature>
<dbReference type="Pfam" id="PF03466">
    <property type="entry name" value="LysR_substrate"/>
    <property type="match status" value="1"/>
</dbReference>
<protein>
    <submittedName>
        <fullName evidence="7">LysR family transcriptional regulator</fullName>
    </submittedName>
</protein>
<dbReference type="AlphaFoldDB" id="A0A540R4I3"/>
<reference evidence="7 8" key="1">
    <citation type="submission" date="2019-06" db="EMBL/GenBank/DDBJ databases">
        <title>Draft genome of C. phoceense Strain 272.</title>
        <authorList>
            <person name="Pacheco L.G.C."/>
            <person name="Barberis C.M."/>
            <person name="Almuzara M.N."/>
            <person name="Traglia G.M."/>
            <person name="Santos C.S."/>
            <person name="Rocha D.J.P.G."/>
            <person name="Aguiar E.R.G.R."/>
            <person name="Vay C.A."/>
        </authorList>
    </citation>
    <scope>NUCLEOTIDE SEQUENCE [LARGE SCALE GENOMIC DNA]</scope>
    <source>
        <strain evidence="7 8">272</strain>
    </source>
</reference>
<dbReference type="GO" id="GO:0003677">
    <property type="term" value="F:DNA binding"/>
    <property type="evidence" value="ECO:0007669"/>
    <property type="project" value="UniProtKB-KW"/>
</dbReference>
<dbReference type="InterPro" id="IPR000847">
    <property type="entry name" value="LysR_HTH_N"/>
</dbReference>
<dbReference type="Pfam" id="PF00126">
    <property type="entry name" value="HTH_1"/>
    <property type="match status" value="1"/>
</dbReference>
<evidence type="ECO:0000313" key="8">
    <source>
        <dbReference type="Proteomes" id="UP000318080"/>
    </source>
</evidence>
<evidence type="ECO:0000256" key="5">
    <source>
        <dbReference type="ARBA" id="ARBA00023163"/>
    </source>
</evidence>